<dbReference type="Pfam" id="PF00076">
    <property type="entry name" value="RRM_1"/>
    <property type="match status" value="2"/>
</dbReference>
<feature type="domain" description="RRM" evidence="8">
    <location>
        <begin position="301"/>
        <end position="378"/>
    </location>
</feature>
<dbReference type="InterPro" id="IPR012677">
    <property type="entry name" value="Nucleotide-bd_a/b_plait_sf"/>
</dbReference>
<feature type="region of interest" description="Disordered" evidence="7">
    <location>
        <begin position="514"/>
        <end position="628"/>
    </location>
</feature>
<reference evidence="10" key="2">
    <citation type="submission" date="2017-10" db="EMBL/GenBank/DDBJ databases">
        <title>Ladona fulva Genome sequencing and assembly.</title>
        <authorList>
            <person name="Murali S."/>
            <person name="Richards S."/>
            <person name="Bandaranaike D."/>
            <person name="Bellair M."/>
            <person name="Blankenburg K."/>
            <person name="Chao H."/>
            <person name="Dinh H."/>
            <person name="Doddapaneni H."/>
            <person name="Dugan-Rocha S."/>
            <person name="Elkadiri S."/>
            <person name="Gnanaolivu R."/>
            <person name="Hernandez B."/>
            <person name="Skinner E."/>
            <person name="Javaid M."/>
            <person name="Lee S."/>
            <person name="Li M."/>
            <person name="Ming W."/>
            <person name="Munidasa M."/>
            <person name="Muniz J."/>
            <person name="Nguyen L."/>
            <person name="Hughes D."/>
            <person name="Osuji N."/>
            <person name="Pu L.-L."/>
            <person name="Puazo M."/>
            <person name="Qu C."/>
            <person name="Quiroz J."/>
            <person name="Raj R."/>
            <person name="Weissenberger G."/>
            <person name="Xin Y."/>
            <person name="Zou X."/>
            <person name="Han Y."/>
            <person name="Worley K."/>
            <person name="Muzny D."/>
            <person name="Gibbs R."/>
        </authorList>
    </citation>
    <scope>NUCLEOTIDE SEQUENCE</scope>
    <source>
        <strain evidence="10">Sampled in the wild</strain>
    </source>
</reference>
<dbReference type="InterPro" id="IPR010912">
    <property type="entry name" value="SPOC_met"/>
</dbReference>
<evidence type="ECO:0000256" key="3">
    <source>
        <dbReference type="ARBA" id="ARBA00022553"/>
    </source>
</evidence>
<dbReference type="InterPro" id="IPR035979">
    <property type="entry name" value="RBD_domain_sf"/>
</dbReference>
<feature type="compositionally biased region" description="Basic and acidic residues" evidence="7">
    <location>
        <begin position="584"/>
        <end position="615"/>
    </location>
</feature>
<evidence type="ECO:0000256" key="1">
    <source>
        <dbReference type="ARBA" id="ARBA00004123"/>
    </source>
</evidence>
<dbReference type="CDD" id="cd21544">
    <property type="entry name" value="SPOC_RBM15-like"/>
    <property type="match status" value="1"/>
</dbReference>
<evidence type="ECO:0000313" key="11">
    <source>
        <dbReference type="Proteomes" id="UP000792457"/>
    </source>
</evidence>
<dbReference type="PROSITE" id="PS50102">
    <property type="entry name" value="RRM"/>
    <property type="match status" value="2"/>
</dbReference>
<dbReference type="CDD" id="cd12309">
    <property type="entry name" value="RRM2_Spen"/>
    <property type="match status" value="1"/>
</dbReference>
<evidence type="ECO:0000313" key="10">
    <source>
        <dbReference type="EMBL" id="KAG8227243.1"/>
    </source>
</evidence>
<feature type="compositionally biased region" description="Basic and acidic residues" evidence="7">
    <location>
        <begin position="213"/>
        <end position="232"/>
    </location>
</feature>
<feature type="domain" description="SPOC" evidence="9">
    <location>
        <begin position="635"/>
        <end position="810"/>
    </location>
</feature>
<feature type="compositionally biased region" description="Basic and acidic residues" evidence="7">
    <location>
        <begin position="189"/>
        <end position="200"/>
    </location>
</feature>
<dbReference type="SUPFAM" id="SSF100939">
    <property type="entry name" value="SPOC domain-like"/>
    <property type="match status" value="1"/>
</dbReference>
<dbReference type="FunFam" id="3.30.70.330:FF:000565">
    <property type="entry name" value="RNA-binding protein 15B"/>
    <property type="match status" value="1"/>
</dbReference>
<evidence type="ECO:0000259" key="8">
    <source>
        <dbReference type="PROSITE" id="PS50102"/>
    </source>
</evidence>
<dbReference type="SMART" id="SM00360">
    <property type="entry name" value="RRM"/>
    <property type="match status" value="3"/>
</dbReference>
<protein>
    <recommendedName>
        <fullName evidence="12">RNA-binding protein spenito</fullName>
    </recommendedName>
</protein>
<dbReference type="FunFam" id="3.30.70.330:FF:000112">
    <property type="entry name" value="RNA-binding motif protein 15"/>
    <property type="match status" value="1"/>
</dbReference>
<dbReference type="AlphaFoldDB" id="A0A8K0K3D7"/>
<evidence type="ECO:0000256" key="7">
    <source>
        <dbReference type="SAM" id="MobiDB-lite"/>
    </source>
</evidence>
<evidence type="ECO:0000256" key="4">
    <source>
        <dbReference type="ARBA" id="ARBA00022884"/>
    </source>
</evidence>
<keyword evidence="3" id="KW-0597">Phosphoprotein</keyword>
<feature type="region of interest" description="Disordered" evidence="7">
    <location>
        <begin position="175"/>
        <end position="271"/>
    </location>
</feature>
<sequence>MKRSSDRDTPPISKRSRSSIGRYDDSSDERITPDRDRRGSRGRSPGPSPGRGRYPPESSHRDEYSRSRGVSERSYTYKVLCVSALHPKASDEVIKDTLYREYKKFGDISVKISHDLDERVAYVCFRSYEDAREAKHSKPRIILFDKAAIVEAVYESSSRSSSDVYRSRPRSISPEYDRYYRQRSPGIQSERHRPSERYERGYGPPPPGLPHRSGGEFRRGDGGPPPPHHDFIRGPSSHHGLPHAPPGGGPPHHYGPPRGHGGGGGAHGGYKAHFEKHENKKDKFPNYLHHVPPEDDPLATRTLFAGNLEINISDEELRRIFGRYGIVEDIDIKRPPPGTGNAYAFVRYQNLDMAHRAKVELSGQYIGKFQCKIGYGKVTPTTRIWVGGLGPWTSIPGLEREFDRFGAIKKIDHVKGDGHAYILYDSIDAATAAVKEMRGFPLGGPERRLRVDFADVTPAFGYKARPYSTEEVAAGADFRARGPPVGREDYTAFEPGYEAWADGVEYAYPTTATTGRGGYRGRGGAWGDRRGGGRGGGYRGTYPADGYREEDWVKRPAGAGGEAGEFEVLGRGGGGGSRRQSSRSPEHGEDRSPRSPGERRRPRSGDSDSPSEGRRGVGGSSNRHLNGALSSARSLPDIARKSEVAWTGALILKNSLFPAKFHQTDGDSSIVGGVGGGGGLLRDEEGRPQLRITQRLRLDQSKLEDVSKRIASSSSHAIFLALTGPTASVAGTGEDSSVQTRPLRNLVSYLKQKEAAGVITLVSKETDATGVLYTFPPCPFSVELLRRTAPNLSEEGLREDHLVIVVVRGGSA</sequence>
<name>A0A8K0K3D7_LADFU</name>
<feature type="compositionally biased region" description="Basic and acidic residues" evidence="7">
    <location>
        <begin position="22"/>
        <end position="39"/>
    </location>
</feature>
<dbReference type="PANTHER" id="PTHR23189">
    <property type="entry name" value="RNA RECOGNITION MOTIF-CONTAINING"/>
    <property type="match status" value="1"/>
</dbReference>
<feature type="compositionally biased region" description="Gly residues" evidence="7">
    <location>
        <begin position="515"/>
        <end position="526"/>
    </location>
</feature>
<reference evidence="10" key="1">
    <citation type="submission" date="2013-04" db="EMBL/GenBank/DDBJ databases">
        <authorList>
            <person name="Qu J."/>
            <person name="Murali S.C."/>
            <person name="Bandaranaike D."/>
            <person name="Bellair M."/>
            <person name="Blankenburg K."/>
            <person name="Chao H."/>
            <person name="Dinh H."/>
            <person name="Doddapaneni H."/>
            <person name="Downs B."/>
            <person name="Dugan-Rocha S."/>
            <person name="Elkadiri S."/>
            <person name="Gnanaolivu R.D."/>
            <person name="Hernandez B."/>
            <person name="Javaid M."/>
            <person name="Jayaseelan J.C."/>
            <person name="Lee S."/>
            <person name="Li M."/>
            <person name="Ming W."/>
            <person name="Munidasa M."/>
            <person name="Muniz J."/>
            <person name="Nguyen L."/>
            <person name="Ongeri F."/>
            <person name="Osuji N."/>
            <person name="Pu L.-L."/>
            <person name="Puazo M."/>
            <person name="Qu C."/>
            <person name="Quiroz J."/>
            <person name="Raj R."/>
            <person name="Weissenberger G."/>
            <person name="Xin Y."/>
            <person name="Zou X."/>
            <person name="Han Y."/>
            <person name="Richards S."/>
            <person name="Worley K."/>
            <person name="Muzny D."/>
            <person name="Gibbs R."/>
        </authorList>
    </citation>
    <scope>NUCLEOTIDE SEQUENCE</scope>
    <source>
        <strain evidence="10">Sampled in the wild</strain>
    </source>
</reference>
<comment type="caution">
    <text evidence="10">The sequence shown here is derived from an EMBL/GenBank/DDBJ whole genome shotgun (WGS) entry which is preliminary data.</text>
</comment>
<evidence type="ECO:0000256" key="6">
    <source>
        <dbReference type="PROSITE-ProRule" id="PRU00176"/>
    </source>
</evidence>
<dbReference type="CDD" id="cd12310">
    <property type="entry name" value="RRM3_Spen"/>
    <property type="match status" value="1"/>
</dbReference>
<keyword evidence="5" id="KW-0539">Nucleus</keyword>
<dbReference type="CDD" id="cd12308">
    <property type="entry name" value="RRM1_Spen"/>
    <property type="match status" value="1"/>
</dbReference>
<gene>
    <name evidence="10" type="ORF">J437_LFUL003974</name>
</gene>
<accession>A0A8K0K3D7</accession>
<dbReference type="Gene3D" id="3.30.70.330">
    <property type="match status" value="3"/>
</dbReference>
<feature type="compositionally biased region" description="Gly residues" evidence="7">
    <location>
        <begin position="258"/>
        <end position="268"/>
    </location>
</feature>
<feature type="compositionally biased region" description="Low complexity" evidence="7">
    <location>
        <begin position="42"/>
        <end position="57"/>
    </location>
</feature>
<dbReference type="Proteomes" id="UP000792457">
    <property type="component" value="Unassembled WGS sequence"/>
</dbReference>
<feature type="region of interest" description="Disordered" evidence="7">
    <location>
        <begin position="1"/>
        <end position="69"/>
    </location>
</feature>
<dbReference type="InterPro" id="IPR016194">
    <property type="entry name" value="SPOC-like_C_dom_sf"/>
</dbReference>
<keyword evidence="11" id="KW-1185">Reference proteome</keyword>
<dbReference type="EMBL" id="KZ308316">
    <property type="protein sequence ID" value="KAG8227243.1"/>
    <property type="molecule type" value="Genomic_DNA"/>
</dbReference>
<dbReference type="InterPro" id="IPR000504">
    <property type="entry name" value="RRM_dom"/>
</dbReference>
<proteinExistence type="inferred from homology"/>
<dbReference type="PROSITE" id="PS50917">
    <property type="entry name" value="SPOC"/>
    <property type="match status" value="1"/>
</dbReference>
<dbReference type="FunFam" id="2.40.290.10:FF:000007">
    <property type="entry name" value="RNA-binding protein 15B"/>
    <property type="match status" value="1"/>
</dbReference>
<organism evidence="10 11">
    <name type="scientific">Ladona fulva</name>
    <name type="common">Scarce chaser dragonfly</name>
    <name type="synonym">Libellula fulva</name>
    <dbReference type="NCBI Taxonomy" id="123851"/>
    <lineage>
        <taxon>Eukaryota</taxon>
        <taxon>Metazoa</taxon>
        <taxon>Ecdysozoa</taxon>
        <taxon>Arthropoda</taxon>
        <taxon>Hexapoda</taxon>
        <taxon>Insecta</taxon>
        <taxon>Pterygota</taxon>
        <taxon>Palaeoptera</taxon>
        <taxon>Odonata</taxon>
        <taxon>Epiprocta</taxon>
        <taxon>Anisoptera</taxon>
        <taxon>Libelluloidea</taxon>
        <taxon>Libellulidae</taxon>
        <taxon>Ladona</taxon>
    </lineage>
</organism>
<evidence type="ECO:0000256" key="5">
    <source>
        <dbReference type="ARBA" id="ARBA00023242"/>
    </source>
</evidence>
<keyword evidence="4 6" id="KW-0694">RNA-binding</keyword>
<evidence type="ECO:0000256" key="2">
    <source>
        <dbReference type="ARBA" id="ARBA00005387"/>
    </source>
</evidence>
<dbReference type="OrthoDB" id="10050565at2759"/>
<dbReference type="GO" id="GO:0005634">
    <property type="term" value="C:nucleus"/>
    <property type="evidence" value="ECO:0007669"/>
    <property type="project" value="UniProtKB-SubCell"/>
</dbReference>
<dbReference type="InterPro" id="IPR012921">
    <property type="entry name" value="SPOC_C"/>
</dbReference>
<comment type="subcellular location">
    <subcellularLocation>
        <location evidence="1">Nucleus</location>
    </subcellularLocation>
</comment>
<dbReference type="Pfam" id="PF07744">
    <property type="entry name" value="SPOC"/>
    <property type="match status" value="1"/>
</dbReference>
<comment type="similarity">
    <text evidence="2">Belongs to the RRM Spen family.</text>
</comment>
<dbReference type="Gene3D" id="2.40.290.10">
    <property type="match status" value="1"/>
</dbReference>
<feature type="compositionally biased region" description="Basic and acidic residues" evidence="7">
    <location>
        <begin position="58"/>
        <end position="69"/>
    </location>
</feature>
<evidence type="ECO:0000259" key="9">
    <source>
        <dbReference type="PROSITE" id="PS50917"/>
    </source>
</evidence>
<feature type="domain" description="RRM" evidence="8">
    <location>
        <begin position="382"/>
        <end position="456"/>
    </location>
</feature>
<dbReference type="GO" id="GO:0003723">
    <property type="term" value="F:RNA binding"/>
    <property type="evidence" value="ECO:0007669"/>
    <property type="project" value="UniProtKB-UniRule"/>
</dbReference>
<dbReference type="SUPFAM" id="SSF54928">
    <property type="entry name" value="RNA-binding domain, RBD"/>
    <property type="match status" value="2"/>
</dbReference>
<dbReference type="FunFam" id="3.30.70.330:FF:000454">
    <property type="entry name" value="RNA-binding protein 15B"/>
    <property type="match status" value="1"/>
</dbReference>
<evidence type="ECO:0008006" key="12">
    <source>
        <dbReference type="Google" id="ProtNLM"/>
    </source>
</evidence>